<comment type="caution">
    <text evidence="1">The sequence shown here is derived from an EMBL/GenBank/DDBJ whole genome shotgun (WGS) entry which is preliminary data.</text>
</comment>
<dbReference type="Proteomes" id="UP000831701">
    <property type="component" value="Chromosome 1"/>
</dbReference>
<name>A0ACB8XAZ4_9TELE</name>
<evidence type="ECO:0000313" key="1">
    <source>
        <dbReference type="EMBL" id="KAI3377035.1"/>
    </source>
</evidence>
<organism evidence="1 2">
    <name type="scientific">Scortum barcoo</name>
    <name type="common">barcoo grunter</name>
    <dbReference type="NCBI Taxonomy" id="214431"/>
    <lineage>
        <taxon>Eukaryota</taxon>
        <taxon>Metazoa</taxon>
        <taxon>Chordata</taxon>
        <taxon>Craniata</taxon>
        <taxon>Vertebrata</taxon>
        <taxon>Euteleostomi</taxon>
        <taxon>Actinopterygii</taxon>
        <taxon>Neopterygii</taxon>
        <taxon>Teleostei</taxon>
        <taxon>Neoteleostei</taxon>
        <taxon>Acanthomorphata</taxon>
        <taxon>Eupercaria</taxon>
        <taxon>Centrarchiformes</taxon>
        <taxon>Terapontoidei</taxon>
        <taxon>Terapontidae</taxon>
        <taxon>Scortum</taxon>
    </lineage>
</organism>
<accession>A0ACB8XAZ4</accession>
<reference evidence="1" key="1">
    <citation type="submission" date="2022-04" db="EMBL/GenBank/DDBJ databases">
        <title>Jade perch genome.</title>
        <authorList>
            <person name="Chao B."/>
        </authorList>
    </citation>
    <scope>NUCLEOTIDE SEQUENCE</scope>
    <source>
        <strain evidence="1">CB-2022</strain>
    </source>
</reference>
<proteinExistence type="predicted"/>
<keyword evidence="2" id="KW-1185">Reference proteome</keyword>
<gene>
    <name evidence="1" type="ORF">L3Q82_000250</name>
</gene>
<evidence type="ECO:0000313" key="2">
    <source>
        <dbReference type="Proteomes" id="UP000831701"/>
    </source>
</evidence>
<protein>
    <submittedName>
        <fullName evidence="1">Uncharacterized protein</fullName>
    </submittedName>
</protein>
<sequence>MSHGEEARGRPRTCWRDYVSWLAWERLGIPPEELEEVSEGEGSLGISAQTAATATRFYWDLTMLLLMVGNLIIIPVGITFFKDEHTPPWIVFNVVSDTFFLMDLVLNFRTGIVKEDNTEIILDPQQIKIKYLRSWFVVDFISSIPVDYIFLIVETRIDSDFYKTARALRIVRFTKILSLLRLLRLSRLIRYIHQWEEIFHMTYDLASAMVRIVNLIGMMLLLCHWDGCLQFLVPMLQDFPADCWVSKNKMVNDTWGQQYSYALFKAMSHMLCIGYGMYPPVGMTDVWLTILSMIVGATCYAMFVGHATALIQSLDSSRRQYQEKYKQVEQYMSFHKLPADMRQRIHDYYEHRYQGKMFDEESILGELNEPLREEIINFNCRKLVASMPLFANADPNFVTSMLTKLRFEVFQPGDYIIREGTIGKKMYFIQHGVVSVLTKGNKETKLSDGSYFGEICLLTRGRRTASVRADTYCRLYSLSVDNFNEVLEEYPMMRRAFETVALDRLDRIGKKNSILQHKVQHDLSSGVLNYQENEIIQQIVQHDRDMAHCAHLMQNAPPQTPPSPTPVIWAPLIQAPLQAAAATTSVAIALTHHPHLPPTLFRPPVSVLGSLKDPSSRFKKFHTFVPPSTAPGSAGDSPSSTPSKLRSGVDMPLLASFRAQHVTSGTGATGSSQQASGSGGQHGPSGSGSGSSGGGASAFPFGPYSSSGSPSSSMAQLHPQPQHQHPFRSSTPPLSNLFHQGSTGGSTGSGISGGAVGACGGATGWSSGGAVGGSVEGATGGDTAWAGEDFTTGTTEMIPGVHFGLGGATGGSVGEISGELMGGITEGLVGATRGRLAGGASGGSVGGVTCGDSARRSIRGTSRGSMGRVSGGSVGGASGESLVVTTTGESLGRASGGSIGLVSGALTGGASGGSIGGASEGPLGGLSGDSVVGNAGGSLGRASVGSTTSHIGGGLSGPGGGVIGGHTGRGTGGGVGSHIGGSTPGPVGGTSGGITAGRISSSRCQSPISTSSPSPVPGQLLYSQPPPKPPQVAPLQPFSGGGRTTSGLNLLHSPPQGSPSSSRGQHSQQPAEGSPSSLSHFSLAGLQSGFLPHQMSLERSALASLAQYGSANASPCLTPVAPSPTIQSPVAGRTFHYSDPSSATGSHSSLLMPQSSLPSQLPSQPQTTGRDSPLGRFSEDLKLLSSSHPSLPQEVAQALGHPSPHSSVETGYYPSPFSSPTLVPKPCSSVPGRMTPPIQMSPGHPHQTQSPGTSPALPLRRGSAAYSSDLEPQTVRSKLPSNLSTFGKFVPPQWQEMCHGYTLTLCITGFYFLDENVLTIPDRPANKGALSAEVPQAPRHDSLVRFSPNERATFPKVTTRQQLRSLLKHHPAHLSLTIQFNMATRWGLCGARKISHDFSVAMKTLPPRDHQIAVIAARSLERAKEFAKKHSIPKAYGSYEELADPDIDVVYLGVLHMEHWRVGLLFLKAGKNVLCEKPFAMNSREVKDLVTTAKENNIFLMEAIWSRCFPVHAEVRRLLAEEAVGEVKLVKAYFGSPQLHISRSVEKELGGGAAGHWRVDKSVVVLMKFSGNRMAFCSFSIAARLPNDAVISGTKGSIKVLGPMHCPTTLVVNDKQTEYPLSEPGLPLNFTNSTGLRYEAEEVRQCLLKGLKESPRMPLAESVLLTEIMDEIRKQHKSPSSPSRYFSAASHAHRLYSVSTLRRSGATARLRSPPVTLTSDMATTRWGICSAGKISHDFTVALKSLPPEDHQVVAVAARKLEDAQEFAKKHSIPRAYGSYEELARDADVDVVYIGVIHPYHLKTCLLFTNAKKNVLCEKPLAMNTKEVQEILASAKRNDVFLMEAVWTRFFPASVEIRRLLAQGEVGDVKMVRSEFGVPLMHVSRSVQKDLGGGAMLDIGIYCLQLICMVYGGEKPESIQATGVCLDSGVDETMVVTLKFSKNKMAVFTCSSGMNLPNDAIIVGTKGTIRVPDHMWCPTSLVVNGKETQYPVPEPYLPLNFLNSTGMRYEAEEVRQCLLKGLKESAVMSHADSVLLAEVEDEVRRQIGSPAPTADPT</sequence>
<dbReference type="EMBL" id="CM041531">
    <property type="protein sequence ID" value="KAI3377035.1"/>
    <property type="molecule type" value="Genomic_DNA"/>
</dbReference>